<reference evidence="1" key="1">
    <citation type="submission" date="2022-10" db="EMBL/GenBank/DDBJ databases">
        <title>The complete genomes of actinobacterial strains from the NBC collection.</title>
        <authorList>
            <person name="Joergensen T.S."/>
            <person name="Alvarez Arevalo M."/>
            <person name="Sterndorff E.B."/>
            <person name="Faurdal D."/>
            <person name="Vuksanovic O."/>
            <person name="Mourched A.-S."/>
            <person name="Charusanti P."/>
            <person name="Shaw S."/>
            <person name="Blin K."/>
            <person name="Weber T."/>
        </authorList>
    </citation>
    <scope>NUCLEOTIDE SEQUENCE</scope>
    <source>
        <strain evidence="1">NBC_01432</strain>
    </source>
</reference>
<organism evidence="1 2">
    <name type="scientific">Streptomyces niveus</name>
    <name type="common">Streptomyces spheroides</name>
    <dbReference type="NCBI Taxonomy" id="193462"/>
    <lineage>
        <taxon>Bacteria</taxon>
        <taxon>Bacillati</taxon>
        <taxon>Actinomycetota</taxon>
        <taxon>Actinomycetes</taxon>
        <taxon>Kitasatosporales</taxon>
        <taxon>Streptomycetaceae</taxon>
        <taxon>Streptomyces</taxon>
    </lineage>
</organism>
<dbReference type="RefSeq" id="WP_329074331.1">
    <property type="nucleotide sequence ID" value="NZ_CP109495.1"/>
</dbReference>
<dbReference type="EMBL" id="CP109495">
    <property type="protein sequence ID" value="WUX50700.1"/>
    <property type="molecule type" value="Genomic_DNA"/>
</dbReference>
<name>A0ABZ1ZW57_STRNV</name>
<gene>
    <name evidence="1" type="ORF">OG442_03525</name>
</gene>
<keyword evidence="2" id="KW-1185">Reference proteome</keyword>
<protein>
    <submittedName>
        <fullName evidence="1">Uncharacterized protein</fullName>
    </submittedName>
</protein>
<accession>A0ABZ1ZW57</accession>
<sequence>MSEPAVTLFSADLLSKWGFNDGDTPRAWLDWCEANGIDSSDVEFPLVALVREHLVPVIEQTIEVVKIGTSHNPIRAQRVNGVDMSDVWYGRAPQPDLTPDCVTVPMTEVLRLALEEAGLSEAPRHQGPSPR</sequence>
<evidence type="ECO:0000313" key="1">
    <source>
        <dbReference type="EMBL" id="WUX50700.1"/>
    </source>
</evidence>
<evidence type="ECO:0000313" key="2">
    <source>
        <dbReference type="Proteomes" id="UP001432209"/>
    </source>
</evidence>
<proteinExistence type="predicted"/>
<dbReference type="Proteomes" id="UP001432209">
    <property type="component" value="Chromosome"/>
</dbReference>